<evidence type="ECO:0000313" key="2">
    <source>
        <dbReference type="EMBL" id="ANN65770.1"/>
    </source>
</evidence>
<feature type="domain" description="Hint" evidence="1">
    <location>
        <begin position="427"/>
        <end position="517"/>
    </location>
</feature>
<dbReference type="STRING" id="463025.BAU08_05175"/>
<dbReference type="InterPro" id="IPR003587">
    <property type="entry name" value="Hint_dom_N"/>
</dbReference>
<reference evidence="4 5" key="1">
    <citation type="submission" date="2016-06" db="EMBL/GenBank/DDBJ databases">
        <title>Complete genome sequences of Bordetella bronchialis and Bordetella flabilis.</title>
        <authorList>
            <person name="LiPuma J.J."/>
            <person name="Spilker T."/>
        </authorList>
    </citation>
    <scope>NUCLEOTIDE SEQUENCE [LARGE SCALE GENOMIC DNA]</scope>
    <source>
        <strain evidence="3 5">AU17976</strain>
        <strain evidence="2 4">AU3182</strain>
    </source>
</reference>
<proteinExistence type="predicted"/>
<dbReference type="AlphaFoldDB" id="A0A193FDY2"/>
<evidence type="ECO:0000313" key="5">
    <source>
        <dbReference type="Proteomes" id="UP000092213"/>
    </source>
</evidence>
<dbReference type="EMBL" id="CP016171">
    <property type="protein sequence ID" value="ANN70800.1"/>
    <property type="molecule type" value="Genomic_DNA"/>
</dbReference>
<dbReference type="SUPFAM" id="SSF51294">
    <property type="entry name" value="Hedgehog/intein (Hint) domain"/>
    <property type="match status" value="1"/>
</dbReference>
<evidence type="ECO:0000313" key="4">
    <source>
        <dbReference type="Proteomes" id="UP000091897"/>
    </source>
</evidence>
<dbReference type="KEGG" id="bbro:BAU06_05205"/>
<sequence length="586" mass="63043">MTMLALAPFQVAGAPAFHKPNAADDRAIRADVDSTPNTGLPVACDASGEEARRALLRMWGRDAQRYPAAYRTLETLKARGWKFPDMTSTGKPGRYGMTHAPDDFAIIHVTSTAPLFTNVTALSFSSMFVNDTDLDKFEIQTVNIYTKDAAGLAETLIASGTNSDDESMRNMPVVTQSVVAGNNNPNKANVITYTNYFGEAGGQPFCWNVRMDRDASAGPLSVAMLDPTPAPGHPPPQDGVPDRTIICLNRAVADTNGEFCDYGPSQPGVLNDDLDLLFPFAGTITIANAIYTMTGTDGRTIPAIPSGKDKTPGKLRVKLVRVEGGACDASFDIDPPWKGFNVLGNKLQWQFSNPQDRKDSSQFLDAGKISTCTDLDPADIQDWYMIAMFFDERNGSPYHPVSIGLGSLKTFDGFDANKQLPPVGYQWGCVIEGTPVALADGRTVPIETLKAGDLLLGPSGKSVRLSGISPGRDKKFIKLVDAAGESVVVTLDHPVLTKTGMRRARDLRAGDTVYGRNGPSILREVLADNRDTPVRVYSVHLATSDGGRIADTNDRAFYAGAILVGDYAAQGAAMRQAANERMHGKN</sequence>
<protein>
    <recommendedName>
        <fullName evidence="1">Hint domain-containing protein</fullName>
    </recommendedName>
</protein>
<name>A0A193FDY2_9BORD</name>
<dbReference type="SMART" id="SM00306">
    <property type="entry name" value="HintN"/>
    <property type="match status" value="1"/>
</dbReference>
<evidence type="ECO:0000313" key="3">
    <source>
        <dbReference type="EMBL" id="ANN70800.1"/>
    </source>
</evidence>
<dbReference type="Proteomes" id="UP000092213">
    <property type="component" value="Chromosome"/>
</dbReference>
<evidence type="ECO:0000259" key="1">
    <source>
        <dbReference type="SMART" id="SM00306"/>
    </source>
</evidence>
<gene>
    <name evidence="2" type="ORF">BAU06_05205</name>
    <name evidence="3" type="ORF">BAU08_05175</name>
</gene>
<dbReference type="Gene3D" id="2.170.16.10">
    <property type="entry name" value="Hedgehog/Intein (Hint) domain"/>
    <property type="match status" value="1"/>
</dbReference>
<dbReference type="Proteomes" id="UP000091897">
    <property type="component" value="Chromosome"/>
</dbReference>
<dbReference type="GO" id="GO:0016539">
    <property type="term" value="P:intein-mediated protein splicing"/>
    <property type="evidence" value="ECO:0007669"/>
    <property type="project" value="InterPro"/>
</dbReference>
<organism evidence="3 5">
    <name type="scientific">Bordetella bronchialis</name>
    <dbReference type="NCBI Taxonomy" id="463025"/>
    <lineage>
        <taxon>Bacteria</taxon>
        <taxon>Pseudomonadati</taxon>
        <taxon>Pseudomonadota</taxon>
        <taxon>Betaproteobacteria</taxon>
        <taxon>Burkholderiales</taxon>
        <taxon>Alcaligenaceae</taxon>
        <taxon>Bordetella</taxon>
    </lineage>
</organism>
<dbReference type="EMBL" id="CP016170">
    <property type="protein sequence ID" value="ANN65770.1"/>
    <property type="molecule type" value="Genomic_DNA"/>
</dbReference>
<dbReference type="PROSITE" id="PS50817">
    <property type="entry name" value="INTEIN_N_TER"/>
    <property type="match status" value="1"/>
</dbReference>
<dbReference type="InterPro" id="IPR006141">
    <property type="entry name" value="Intein_N"/>
</dbReference>
<dbReference type="CDD" id="cd00081">
    <property type="entry name" value="Hint"/>
    <property type="match status" value="1"/>
</dbReference>
<dbReference type="InterPro" id="IPR036844">
    <property type="entry name" value="Hint_dom_sf"/>
</dbReference>
<keyword evidence="4" id="KW-1185">Reference proteome</keyword>
<accession>A0A193FDY2</accession>